<sequence>MGSAVPTYLSKRQWLQQTLPGVIEDFGPTPSRRGGVHSPFQVAAWDVSGTVDDFVGKFDDSSPDQAPFDTEYLAYNEPSKATASTNFWVVLRKVGRLLGYNLLVQPNAQSRSSPRPNVDASQRAVMLASSSVQKADYGVSVDGRQFLVVEMKRPAVFRRSANSAIPNLCSALLEDSRRPSSTATAVSVEPVFQLYSVEGMMVKPSSFLKAYPAPVPGS</sequence>
<comment type="caution">
    <text evidence="1">The sequence shown here is derived from an EMBL/GenBank/DDBJ whole genome shotgun (WGS) entry which is preliminary data.</text>
</comment>
<name>A0A8T0J8D8_CERPU</name>
<evidence type="ECO:0000313" key="2">
    <source>
        <dbReference type="Proteomes" id="UP000822688"/>
    </source>
</evidence>
<dbReference type="Proteomes" id="UP000822688">
    <property type="component" value="Chromosome 1"/>
</dbReference>
<dbReference type="EMBL" id="CM026421">
    <property type="protein sequence ID" value="KAG0591108.1"/>
    <property type="molecule type" value="Genomic_DNA"/>
</dbReference>
<proteinExistence type="predicted"/>
<keyword evidence="2" id="KW-1185">Reference proteome</keyword>
<evidence type="ECO:0000313" key="1">
    <source>
        <dbReference type="EMBL" id="KAG0591108.1"/>
    </source>
</evidence>
<gene>
    <name evidence="1" type="ORF">KC19_1G150300</name>
</gene>
<accession>A0A8T0J8D8</accession>
<protein>
    <submittedName>
        <fullName evidence="1">Uncharacterized protein</fullName>
    </submittedName>
</protein>
<organism evidence="1 2">
    <name type="scientific">Ceratodon purpureus</name>
    <name type="common">Fire moss</name>
    <name type="synonym">Dicranum purpureum</name>
    <dbReference type="NCBI Taxonomy" id="3225"/>
    <lineage>
        <taxon>Eukaryota</taxon>
        <taxon>Viridiplantae</taxon>
        <taxon>Streptophyta</taxon>
        <taxon>Embryophyta</taxon>
        <taxon>Bryophyta</taxon>
        <taxon>Bryophytina</taxon>
        <taxon>Bryopsida</taxon>
        <taxon>Dicranidae</taxon>
        <taxon>Pseudoditrichales</taxon>
        <taxon>Ditrichaceae</taxon>
        <taxon>Ceratodon</taxon>
    </lineage>
</organism>
<reference evidence="1" key="1">
    <citation type="submission" date="2020-06" db="EMBL/GenBank/DDBJ databases">
        <title>WGS assembly of Ceratodon purpureus strain R40.</title>
        <authorList>
            <person name="Carey S.B."/>
            <person name="Jenkins J."/>
            <person name="Shu S."/>
            <person name="Lovell J.T."/>
            <person name="Sreedasyam A."/>
            <person name="Maumus F."/>
            <person name="Tiley G.P."/>
            <person name="Fernandez-Pozo N."/>
            <person name="Barry K."/>
            <person name="Chen C."/>
            <person name="Wang M."/>
            <person name="Lipzen A."/>
            <person name="Daum C."/>
            <person name="Saski C.A."/>
            <person name="Payton A.C."/>
            <person name="Mcbreen J.C."/>
            <person name="Conrad R.E."/>
            <person name="Kollar L.M."/>
            <person name="Olsson S."/>
            <person name="Huttunen S."/>
            <person name="Landis J.B."/>
            <person name="Wickett N.J."/>
            <person name="Johnson M.G."/>
            <person name="Rensing S.A."/>
            <person name="Grimwood J."/>
            <person name="Schmutz J."/>
            <person name="Mcdaniel S.F."/>
        </authorList>
    </citation>
    <scope>NUCLEOTIDE SEQUENCE</scope>
    <source>
        <strain evidence="1">R40</strain>
    </source>
</reference>
<dbReference type="AlphaFoldDB" id="A0A8T0J8D8"/>